<dbReference type="InterPro" id="IPR027417">
    <property type="entry name" value="P-loop_NTPase"/>
</dbReference>
<dbReference type="Gene3D" id="3.40.50.300">
    <property type="entry name" value="P-loop containing nucleotide triphosphate hydrolases"/>
    <property type="match status" value="1"/>
</dbReference>
<comment type="function">
    <text evidence="11">Part of the ABC transporter complex WtpABC involved in molybdate/tungstate import. Responsible for energy coupling to the transport system.</text>
</comment>
<dbReference type="FunFam" id="3.40.50.300:FF:000425">
    <property type="entry name" value="Probable ABC transporter, ATP-binding subunit"/>
    <property type="match status" value="1"/>
</dbReference>
<dbReference type="Pfam" id="PF08402">
    <property type="entry name" value="TOBE_2"/>
    <property type="match status" value="1"/>
</dbReference>
<dbReference type="InterPro" id="IPR003439">
    <property type="entry name" value="ABC_transporter-like_ATP-bd"/>
</dbReference>
<dbReference type="AlphaFoldDB" id="A0ABD5S7H5"/>
<name>A0ABD5S7H5_9EURY</name>
<dbReference type="InterPro" id="IPR017871">
    <property type="entry name" value="ABC_transporter-like_CS"/>
</dbReference>
<dbReference type="EMBL" id="JBHSWW010000022">
    <property type="protein sequence ID" value="MFC6752467.1"/>
    <property type="molecule type" value="Genomic_DNA"/>
</dbReference>
<evidence type="ECO:0000256" key="6">
    <source>
        <dbReference type="ARBA" id="ARBA00038307"/>
    </source>
</evidence>
<evidence type="ECO:0000256" key="11">
    <source>
        <dbReference type="ARBA" id="ARBA00057369"/>
    </source>
</evidence>
<evidence type="ECO:0000256" key="1">
    <source>
        <dbReference type="ARBA" id="ARBA00004202"/>
    </source>
</evidence>
<sequence length="342" mass="36881">MSEVTLDSLTKRYDEEVAVDGIDLTVEDGEVLGVIGPSGCGKTTTLRTIAGFETPTEGRVLFDDDDVTHVPPEDRNVGLVFQSYALFNNMSVLGNVAFGLKMQGVGKEERRERARELLSLVGIAEHAEKNPQRLSGGQQQRVGLARALAIEPRILLLDEPMTGLDAKLKKRLEAEIGSLLDELDVTTLYVTHDQEEAMVMCDRIAVLNDGHIEQIGTPAEIYERPANAFVADFVGTSNAVSATVTDGRLDLGFATYDVDDLPDTATGTAILRPGDFSVGDGGIEGTVRDRFYLGDRVRARVELPSGDLVTVALDPANENARTGDTVSLELDPSGVHVIRSAE</sequence>
<dbReference type="InterPro" id="IPR008995">
    <property type="entry name" value="Mo/tungstate-bd_C_term_dom"/>
</dbReference>
<evidence type="ECO:0000259" key="12">
    <source>
        <dbReference type="PROSITE" id="PS50893"/>
    </source>
</evidence>
<dbReference type="GO" id="GO:1901238">
    <property type="term" value="F:ABC-type tungstate transporter activity"/>
    <property type="evidence" value="ECO:0007669"/>
    <property type="project" value="UniProtKB-EC"/>
</dbReference>
<keyword evidence="2" id="KW-0813">Transport</keyword>
<dbReference type="PROSITE" id="PS00211">
    <property type="entry name" value="ABC_TRANSPORTER_1"/>
    <property type="match status" value="1"/>
</dbReference>
<dbReference type="PANTHER" id="PTHR42781:SF4">
    <property type="entry name" value="SPERMIDINE_PUTRESCINE IMPORT ATP-BINDING PROTEIN POTA"/>
    <property type="match status" value="1"/>
</dbReference>
<evidence type="ECO:0000256" key="4">
    <source>
        <dbReference type="ARBA" id="ARBA00022741"/>
    </source>
</evidence>
<comment type="catalytic activity">
    <reaction evidence="10">
        <text>tungstate(in) + ATP + H2O = tungstate(out) + ADP + phosphate + H(+)</text>
        <dbReference type="Rhea" id="RHEA:35027"/>
        <dbReference type="ChEBI" id="CHEBI:15377"/>
        <dbReference type="ChEBI" id="CHEBI:15378"/>
        <dbReference type="ChEBI" id="CHEBI:30616"/>
        <dbReference type="ChEBI" id="CHEBI:43474"/>
        <dbReference type="ChEBI" id="CHEBI:46502"/>
        <dbReference type="ChEBI" id="CHEBI:456216"/>
        <dbReference type="EC" id="7.3.2.6"/>
    </reaction>
</comment>
<dbReference type="InterPro" id="IPR050093">
    <property type="entry name" value="ABC_SmlMolc_Importer"/>
</dbReference>
<evidence type="ECO:0000313" key="14">
    <source>
        <dbReference type="Proteomes" id="UP001596442"/>
    </source>
</evidence>
<keyword evidence="3" id="KW-0500">Molybdenum</keyword>
<dbReference type="SMART" id="SM00382">
    <property type="entry name" value="AAA"/>
    <property type="match status" value="1"/>
</dbReference>
<dbReference type="SUPFAM" id="SSF50331">
    <property type="entry name" value="MOP-like"/>
    <property type="match status" value="1"/>
</dbReference>
<evidence type="ECO:0000256" key="3">
    <source>
        <dbReference type="ARBA" id="ARBA00022505"/>
    </source>
</evidence>
<keyword evidence="4" id="KW-0547">Nucleotide-binding</keyword>
<comment type="similarity">
    <text evidence="6">Belongs to the ABC transporter superfamily. Sulfate/tungstate importer (TC 3.A.1.6) family.</text>
</comment>
<dbReference type="Pfam" id="PF00005">
    <property type="entry name" value="ABC_tran"/>
    <property type="match status" value="1"/>
</dbReference>
<evidence type="ECO:0000256" key="2">
    <source>
        <dbReference type="ARBA" id="ARBA00022448"/>
    </source>
</evidence>
<gene>
    <name evidence="13" type="ORF">ACFQEU_03125</name>
</gene>
<dbReference type="GO" id="GO:0005886">
    <property type="term" value="C:plasma membrane"/>
    <property type="evidence" value="ECO:0007669"/>
    <property type="project" value="UniProtKB-SubCell"/>
</dbReference>
<dbReference type="Proteomes" id="UP001596442">
    <property type="component" value="Unassembled WGS sequence"/>
</dbReference>
<evidence type="ECO:0000256" key="8">
    <source>
        <dbReference type="ARBA" id="ARBA00039025"/>
    </source>
</evidence>
<comment type="subunit">
    <text evidence="7">The complex is composed of two ATP-binding proteins (WtpC), two transmembrane proteins (WtpB) and a solute-binding protein (WtpA).</text>
</comment>
<dbReference type="Gene3D" id="2.40.50.100">
    <property type="match status" value="1"/>
</dbReference>
<evidence type="ECO:0000256" key="7">
    <source>
        <dbReference type="ARBA" id="ARBA00038781"/>
    </source>
</evidence>
<dbReference type="GO" id="GO:0005524">
    <property type="term" value="F:ATP binding"/>
    <property type="evidence" value="ECO:0007669"/>
    <property type="project" value="UniProtKB-KW"/>
</dbReference>
<dbReference type="PANTHER" id="PTHR42781">
    <property type="entry name" value="SPERMIDINE/PUTRESCINE IMPORT ATP-BINDING PROTEIN POTA"/>
    <property type="match status" value="1"/>
</dbReference>
<protein>
    <recommendedName>
        <fullName evidence="9">Molybdate/tungstate import ATP-binding protein WtpC</fullName>
        <ecNumber evidence="8">7.3.2.6</ecNumber>
    </recommendedName>
</protein>
<accession>A0ABD5S7H5</accession>
<feature type="domain" description="ABC transporter" evidence="12">
    <location>
        <begin position="4"/>
        <end position="234"/>
    </location>
</feature>
<evidence type="ECO:0000313" key="13">
    <source>
        <dbReference type="EMBL" id="MFC6752467.1"/>
    </source>
</evidence>
<evidence type="ECO:0000256" key="5">
    <source>
        <dbReference type="ARBA" id="ARBA00022840"/>
    </source>
</evidence>
<dbReference type="InterPro" id="IPR013611">
    <property type="entry name" value="Transp-assoc_OB_typ2"/>
</dbReference>
<dbReference type="EC" id="7.3.2.6" evidence="8"/>
<evidence type="ECO:0000256" key="10">
    <source>
        <dbReference type="ARBA" id="ARBA00047936"/>
    </source>
</evidence>
<dbReference type="InterPro" id="IPR003593">
    <property type="entry name" value="AAA+_ATPase"/>
</dbReference>
<dbReference type="PROSITE" id="PS50893">
    <property type="entry name" value="ABC_TRANSPORTER_2"/>
    <property type="match status" value="1"/>
</dbReference>
<comment type="caution">
    <text evidence="13">The sequence shown here is derived from an EMBL/GenBank/DDBJ whole genome shotgun (WGS) entry which is preliminary data.</text>
</comment>
<dbReference type="SUPFAM" id="SSF52540">
    <property type="entry name" value="P-loop containing nucleoside triphosphate hydrolases"/>
    <property type="match status" value="1"/>
</dbReference>
<reference evidence="13 14" key="1">
    <citation type="journal article" date="2019" name="Int. J. Syst. Evol. Microbiol.">
        <title>The Global Catalogue of Microorganisms (GCM) 10K type strain sequencing project: providing services to taxonomists for standard genome sequencing and annotation.</title>
        <authorList>
            <consortium name="The Broad Institute Genomics Platform"/>
            <consortium name="The Broad Institute Genome Sequencing Center for Infectious Disease"/>
            <person name="Wu L."/>
            <person name="Ma J."/>
        </authorList>
    </citation>
    <scope>NUCLEOTIDE SEQUENCE [LARGE SCALE GENOMIC DNA]</scope>
    <source>
        <strain evidence="13 14">CGMCC 1.3239</strain>
    </source>
</reference>
<keyword evidence="5 13" id="KW-0067">ATP-binding</keyword>
<organism evidence="13 14">
    <name type="scientific">Halorubrum tibetense</name>
    <dbReference type="NCBI Taxonomy" id="175631"/>
    <lineage>
        <taxon>Archaea</taxon>
        <taxon>Methanobacteriati</taxon>
        <taxon>Methanobacteriota</taxon>
        <taxon>Stenosarchaea group</taxon>
        <taxon>Halobacteria</taxon>
        <taxon>Halobacteriales</taxon>
        <taxon>Haloferacaceae</taxon>
        <taxon>Halorubrum</taxon>
    </lineage>
</organism>
<evidence type="ECO:0000256" key="9">
    <source>
        <dbReference type="ARBA" id="ARBA00041133"/>
    </source>
</evidence>
<keyword evidence="14" id="KW-1185">Reference proteome</keyword>
<proteinExistence type="inferred from homology"/>
<comment type="subcellular location">
    <subcellularLocation>
        <location evidence="1">Cell membrane</location>
        <topology evidence="1">Peripheral membrane protein</topology>
    </subcellularLocation>
</comment>
<dbReference type="RefSeq" id="WP_379779197.1">
    <property type="nucleotide sequence ID" value="NZ_JBHSWW010000022.1"/>
</dbReference>